<dbReference type="KEGG" id="ade:Adeh_2996"/>
<keyword evidence="3" id="KW-0472">Membrane</keyword>
<dbReference type="AlphaFoldDB" id="Q2IDW0"/>
<dbReference type="HOGENOM" id="CLU_562184_0_0_7"/>
<keyword evidence="1" id="KW-0175">Coiled coil</keyword>
<feature type="transmembrane region" description="Helical" evidence="3">
    <location>
        <begin position="315"/>
        <end position="332"/>
    </location>
</feature>
<protein>
    <submittedName>
        <fullName evidence="4">Uncharacterized protein</fullName>
    </submittedName>
</protein>
<keyword evidence="3" id="KW-0812">Transmembrane</keyword>
<feature type="transmembrane region" description="Helical" evidence="3">
    <location>
        <begin position="248"/>
        <end position="268"/>
    </location>
</feature>
<dbReference type="OrthoDB" id="10018767at2"/>
<evidence type="ECO:0000313" key="5">
    <source>
        <dbReference type="Proteomes" id="UP000001935"/>
    </source>
</evidence>
<sequence length="467" mass="48646">MRGAGVIAGWGGGAAGLRRLLDGLGDAVRSLRPARPGPGRPGSSARAPRLPRSRLGTALEARLAVRAGVRLEDFLRYRLARYAARLPVPLEALPVVVDVDGGEPVVRARPQPSSALGAMPAGRGGEPRWVRTLVQREGAGALREIRDHEAALDALAERAAAARERIETASRTLAEDLARGAITAPVEIEATAEQLGRPPVPPPFPVMALRGAALALLLAETWRLARPVLGAAGLSVDDLPGALQRAPLAAGLSLAFAAGAAGAVLALLGVAVRRALEVADGAAAARRGILLGIGAAGSAALAAAVAASGAAPGRWTEAVLLLAVPLAAVACLREASQRAATRDAAEAAALEWDRERTRDMVERGRRAGVVAEAEAALARVEAEREEVRRRLRALERRAVEADEADERAARAETQRLERLSEALAGALELDRYAYLRRAAAGTRGAAERPAARPILLERAAERLEVAG</sequence>
<feature type="region of interest" description="Disordered" evidence="2">
    <location>
        <begin position="29"/>
        <end position="51"/>
    </location>
</feature>
<evidence type="ECO:0000256" key="3">
    <source>
        <dbReference type="SAM" id="Phobius"/>
    </source>
</evidence>
<evidence type="ECO:0000256" key="2">
    <source>
        <dbReference type="SAM" id="MobiDB-lite"/>
    </source>
</evidence>
<feature type="transmembrane region" description="Helical" evidence="3">
    <location>
        <begin position="289"/>
        <end position="309"/>
    </location>
</feature>
<feature type="coiled-coil region" evidence="1">
    <location>
        <begin position="145"/>
        <end position="172"/>
    </location>
</feature>
<name>Q2IDW0_ANADE</name>
<gene>
    <name evidence="4" type="ordered locus">Adeh_2996</name>
</gene>
<feature type="compositionally biased region" description="Low complexity" evidence="2">
    <location>
        <begin position="41"/>
        <end position="51"/>
    </location>
</feature>
<proteinExistence type="predicted"/>
<feature type="coiled-coil region" evidence="1">
    <location>
        <begin position="370"/>
        <end position="414"/>
    </location>
</feature>
<evidence type="ECO:0000313" key="4">
    <source>
        <dbReference type="EMBL" id="ABC82766.1"/>
    </source>
</evidence>
<dbReference type="EMBL" id="CP000251">
    <property type="protein sequence ID" value="ABC82766.1"/>
    <property type="molecule type" value="Genomic_DNA"/>
</dbReference>
<evidence type="ECO:0000256" key="1">
    <source>
        <dbReference type="SAM" id="Coils"/>
    </source>
</evidence>
<keyword evidence="3" id="KW-1133">Transmembrane helix</keyword>
<organism evidence="4 5">
    <name type="scientific">Anaeromyxobacter dehalogenans (strain 2CP-C)</name>
    <dbReference type="NCBI Taxonomy" id="290397"/>
    <lineage>
        <taxon>Bacteria</taxon>
        <taxon>Pseudomonadati</taxon>
        <taxon>Myxococcota</taxon>
        <taxon>Myxococcia</taxon>
        <taxon>Myxococcales</taxon>
        <taxon>Cystobacterineae</taxon>
        <taxon>Anaeromyxobacteraceae</taxon>
        <taxon>Anaeromyxobacter</taxon>
    </lineage>
</organism>
<accession>Q2IDW0</accession>
<dbReference type="Proteomes" id="UP000001935">
    <property type="component" value="Chromosome"/>
</dbReference>
<reference evidence="4" key="1">
    <citation type="submission" date="2006-01" db="EMBL/GenBank/DDBJ databases">
        <title>Complete sequence of Anaeromyxobacter dehalogenans 2CP-C.</title>
        <authorList>
            <consortium name="US DOE Joint Genome Institute"/>
            <person name="Copeland A."/>
            <person name="Lucas S."/>
            <person name="Lapidus A."/>
            <person name="Barry K."/>
            <person name="Detter J.C."/>
            <person name="Glavina T."/>
            <person name="Hammon N."/>
            <person name="Israni S."/>
            <person name="Pitluck S."/>
            <person name="Brettin T."/>
            <person name="Bruce D."/>
            <person name="Han C."/>
            <person name="Tapia R."/>
            <person name="Gilna P."/>
            <person name="Kiss H."/>
            <person name="Schmutz J."/>
            <person name="Larimer F."/>
            <person name="Land M."/>
            <person name="Kyrpides N."/>
            <person name="Anderson I."/>
            <person name="Sanford R.A."/>
            <person name="Ritalahti K.M."/>
            <person name="Thomas H.S."/>
            <person name="Kirby J.R."/>
            <person name="Zhulin I.B."/>
            <person name="Loeffler F.E."/>
            <person name="Richardson P."/>
        </authorList>
    </citation>
    <scope>NUCLEOTIDE SEQUENCE</scope>
    <source>
        <strain evidence="4">2CP-C</strain>
    </source>
</reference>